<evidence type="ECO:0000313" key="1">
    <source>
        <dbReference type="EMBL" id="KKN12039.1"/>
    </source>
</evidence>
<comment type="caution">
    <text evidence="1">The sequence shown here is derived from an EMBL/GenBank/DDBJ whole genome shotgun (WGS) entry which is preliminary data.</text>
</comment>
<gene>
    <name evidence="1" type="ORF">LCGC14_1020390</name>
</gene>
<sequence>MTQKALGDTDLTLNKYSWNNNPCVRCYSLSTDEEHPCYYCGEPFSIGEIGKKISTCEYCGFVICPKCVGCLCGTSPQVQFSFQHLRDKYCCVYENFKEGLQKEDEEYLRYVPYFKEALDYCRERRVNPGGAL</sequence>
<proteinExistence type="predicted"/>
<name>A0A0F9N231_9ZZZZ</name>
<organism evidence="1">
    <name type="scientific">marine sediment metagenome</name>
    <dbReference type="NCBI Taxonomy" id="412755"/>
    <lineage>
        <taxon>unclassified sequences</taxon>
        <taxon>metagenomes</taxon>
        <taxon>ecological metagenomes</taxon>
    </lineage>
</organism>
<reference evidence="1" key="1">
    <citation type="journal article" date="2015" name="Nature">
        <title>Complex archaea that bridge the gap between prokaryotes and eukaryotes.</title>
        <authorList>
            <person name="Spang A."/>
            <person name="Saw J.H."/>
            <person name="Jorgensen S.L."/>
            <person name="Zaremba-Niedzwiedzka K."/>
            <person name="Martijn J."/>
            <person name="Lind A.E."/>
            <person name="van Eijk R."/>
            <person name="Schleper C."/>
            <person name="Guy L."/>
            <person name="Ettema T.J."/>
        </authorList>
    </citation>
    <scope>NUCLEOTIDE SEQUENCE</scope>
</reference>
<accession>A0A0F9N231</accession>
<dbReference type="EMBL" id="LAZR01004074">
    <property type="protein sequence ID" value="KKN12039.1"/>
    <property type="molecule type" value="Genomic_DNA"/>
</dbReference>
<dbReference type="AlphaFoldDB" id="A0A0F9N231"/>
<protein>
    <submittedName>
        <fullName evidence="1">Uncharacterized protein</fullName>
    </submittedName>
</protein>